<dbReference type="Gene3D" id="3.40.50.720">
    <property type="entry name" value="NAD(P)-binding Rossmann-like Domain"/>
    <property type="match status" value="1"/>
</dbReference>
<evidence type="ECO:0000313" key="2">
    <source>
        <dbReference type="EMBL" id="MFC4231289.1"/>
    </source>
</evidence>
<gene>
    <name evidence="2" type="ORF">ACFOW1_05265</name>
</gene>
<evidence type="ECO:0000313" key="3">
    <source>
        <dbReference type="Proteomes" id="UP001595906"/>
    </source>
</evidence>
<sequence length="120" mass="13103">MPKNTVVLGASENPERYSFLATQKLAAHQHPVTAIGIKAGIIDTTPIITEHPPIDNVDTVTLYLSPANQTAYYDYIISLHPKRLIFNPGTENKELAMLAEANGIEPIEACTLVLLSTAQY</sequence>
<organism evidence="2 3">
    <name type="scientific">Parasediminibacterium paludis</name>
    <dbReference type="NCBI Taxonomy" id="908966"/>
    <lineage>
        <taxon>Bacteria</taxon>
        <taxon>Pseudomonadati</taxon>
        <taxon>Bacteroidota</taxon>
        <taxon>Chitinophagia</taxon>
        <taxon>Chitinophagales</taxon>
        <taxon>Chitinophagaceae</taxon>
        <taxon>Parasediminibacterium</taxon>
    </lineage>
</organism>
<reference evidence="3" key="1">
    <citation type="journal article" date="2019" name="Int. J. Syst. Evol. Microbiol.">
        <title>The Global Catalogue of Microorganisms (GCM) 10K type strain sequencing project: providing services to taxonomists for standard genome sequencing and annotation.</title>
        <authorList>
            <consortium name="The Broad Institute Genomics Platform"/>
            <consortium name="The Broad Institute Genome Sequencing Center for Infectious Disease"/>
            <person name="Wu L."/>
            <person name="Ma J."/>
        </authorList>
    </citation>
    <scope>NUCLEOTIDE SEQUENCE [LARGE SCALE GENOMIC DNA]</scope>
    <source>
        <strain evidence="3">CECT 8010</strain>
    </source>
</reference>
<evidence type="ECO:0000259" key="1">
    <source>
        <dbReference type="Pfam" id="PF13380"/>
    </source>
</evidence>
<dbReference type="Pfam" id="PF13380">
    <property type="entry name" value="CoA_binding_2"/>
    <property type="match status" value="1"/>
</dbReference>
<dbReference type="InterPro" id="IPR003781">
    <property type="entry name" value="CoA-bd"/>
</dbReference>
<proteinExistence type="predicted"/>
<accession>A0ABV8PUN5</accession>
<dbReference type="Proteomes" id="UP001595906">
    <property type="component" value="Unassembled WGS sequence"/>
</dbReference>
<protein>
    <submittedName>
        <fullName evidence="2">CoA-binding protein</fullName>
    </submittedName>
</protein>
<keyword evidence="3" id="KW-1185">Reference proteome</keyword>
<dbReference type="EMBL" id="JBHSDC010000003">
    <property type="protein sequence ID" value="MFC4231289.1"/>
    <property type="molecule type" value="Genomic_DNA"/>
</dbReference>
<comment type="caution">
    <text evidence="2">The sequence shown here is derived from an EMBL/GenBank/DDBJ whole genome shotgun (WGS) entry which is preliminary data.</text>
</comment>
<dbReference type="SUPFAM" id="SSF51735">
    <property type="entry name" value="NAD(P)-binding Rossmann-fold domains"/>
    <property type="match status" value="1"/>
</dbReference>
<dbReference type="RefSeq" id="WP_379012680.1">
    <property type="nucleotide sequence ID" value="NZ_JBHSDC010000003.1"/>
</dbReference>
<dbReference type="InterPro" id="IPR036291">
    <property type="entry name" value="NAD(P)-bd_dom_sf"/>
</dbReference>
<feature type="domain" description="CoA-binding" evidence="1">
    <location>
        <begin position="3"/>
        <end position="114"/>
    </location>
</feature>
<name>A0ABV8PUN5_9BACT</name>